<evidence type="ECO:0000313" key="1">
    <source>
        <dbReference type="EMBL" id="XDT72662.1"/>
    </source>
</evidence>
<dbReference type="AlphaFoldDB" id="A0AB39UXK0"/>
<accession>A0AB39UXK0</accession>
<gene>
    <name evidence="1" type="ORF">AAIA72_01375</name>
</gene>
<dbReference type="EMBL" id="CP154858">
    <property type="protein sequence ID" value="XDT72662.1"/>
    <property type="molecule type" value="Genomic_DNA"/>
</dbReference>
<sequence length="72" mass="8618">MPSLYLRLDLSAEQLQRLYREPVQVVRAVSEDGRRIQFPVNAIRPYIRRDGVHGRFELVFDERYKLVDFRPA</sequence>
<dbReference type="KEGG" id="tcd:AAIA72_01375"/>
<dbReference type="Pfam" id="PF11197">
    <property type="entry name" value="DUF2835"/>
    <property type="match status" value="1"/>
</dbReference>
<dbReference type="InterPro" id="IPR021363">
    <property type="entry name" value="DUF2835"/>
</dbReference>
<protein>
    <submittedName>
        <fullName evidence="1">DUF2835 family protein</fullName>
    </submittedName>
</protein>
<organism evidence="1">
    <name type="scientific">Thermohahella caldifontis</name>
    <dbReference type="NCBI Taxonomy" id="3142973"/>
    <lineage>
        <taxon>Bacteria</taxon>
        <taxon>Pseudomonadati</taxon>
        <taxon>Pseudomonadota</taxon>
        <taxon>Gammaproteobacteria</taxon>
        <taxon>Oceanospirillales</taxon>
        <taxon>Hahellaceae</taxon>
        <taxon>Thermohahella</taxon>
    </lineage>
</organism>
<dbReference type="RefSeq" id="WP_369601666.1">
    <property type="nucleotide sequence ID" value="NZ_CP154858.1"/>
</dbReference>
<reference evidence="1" key="1">
    <citation type="submission" date="2024-05" db="EMBL/GenBank/DDBJ databases">
        <title>Genome sequencing of novel strain.</title>
        <authorList>
            <person name="Ganbat D."/>
            <person name="Ganbat S."/>
            <person name="Lee S.-J."/>
        </authorList>
    </citation>
    <scope>NUCLEOTIDE SEQUENCE</scope>
    <source>
        <strain evidence="1">SMD15-11</strain>
    </source>
</reference>
<name>A0AB39UXK0_9GAMM</name>
<proteinExistence type="predicted"/>